<sequence>MDKNEKKDFVDVLLRVQKQDDLEVPITDNNLEALVLRNVDHMQSSYSSLPEPMDYKEKYTEMPENLKQQLLKKRREAYASKSAQAKIGFIGYKSAISKTMETYKRKHLIEKARNN</sequence>
<dbReference type="EMBL" id="JBJUIK010000012">
    <property type="protein sequence ID" value="KAL3511395.1"/>
    <property type="molecule type" value="Genomic_DNA"/>
</dbReference>
<keyword evidence="2" id="KW-1185">Reference proteome</keyword>
<evidence type="ECO:0000313" key="2">
    <source>
        <dbReference type="Proteomes" id="UP001630127"/>
    </source>
</evidence>
<proteinExistence type="predicted"/>
<comment type="caution">
    <text evidence="1">The sequence shown here is derived from an EMBL/GenBank/DDBJ whole genome shotgun (WGS) entry which is preliminary data.</text>
</comment>
<organism evidence="1 2">
    <name type="scientific">Cinchona calisaya</name>
    <dbReference type="NCBI Taxonomy" id="153742"/>
    <lineage>
        <taxon>Eukaryota</taxon>
        <taxon>Viridiplantae</taxon>
        <taxon>Streptophyta</taxon>
        <taxon>Embryophyta</taxon>
        <taxon>Tracheophyta</taxon>
        <taxon>Spermatophyta</taxon>
        <taxon>Magnoliopsida</taxon>
        <taxon>eudicotyledons</taxon>
        <taxon>Gunneridae</taxon>
        <taxon>Pentapetalae</taxon>
        <taxon>asterids</taxon>
        <taxon>lamiids</taxon>
        <taxon>Gentianales</taxon>
        <taxon>Rubiaceae</taxon>
        <taxon>Cinchonoideae</taxon>
        <taxon>Cinchoneae</taxon>
        <taxon>Cinchona</taxon>
    </lineage>
</organism>
<gene>
    <name evidence="1" type="ORF">ACH5RR_030796</name>
</gene>
<dbReference type="Proteomes" id="UP001630127">
    <property type="component" value="Unassembled WGS sequence"/>
</dbReference>
<reference evidence="1 2" key="1">
    <citation type="submission" date="2024-11" db="EMBL/GenBank/DDBJ databases">
        <title>A near-complete genome assembly of Cinchona calisaya.</title>
        <authorList>
            <person name="Lian D.C."/>
            <person name="Zhao X.W."/>
            <person name="Wei L."/>
        </authorList>
    </citation>
    <scope>NUCLEOTIDE SEQUENCE [LARGE SCALE GENOMIC DNA]</scope>
    <source>
        <tissue evidence="1">Nenye</tissue>
    </source>
</reference>
<accession>A0ABD2YZ52</accession>
<evidence type="ECO:0000313" key="1">
    <source>
        <dbReference type="EMBL" id="KAL3511395.1"/>
    </source>
</evidence>
<protein>
    <submittedName>
        <fullName evidence="1">Uncharacterized protein</fullName>
    </submittedName>
</protein>
<dbReference type="AlphaFoldDB" id="A0ABD2YZ52"/>
<name>A0ABD2YZ52_9GENT</name>